<sequence length="279" mass="31687">MVRTRKKIKMSTVVITIVTLLLLAISLFPYYYMVLQSFLPWKLVDKALLPKSISLDSYMYLLGGKNAGSADPWQWVGALVNSFIVSVPTAVISVLVGLMTGYAATNMYYKGKGMIYSSLLFQMFFPVIILLVPRYMLIRPLANNYLGMILPLIISIWGIFMYINYFKTVPKVVFEAAKIDGASHLQILLKIALPSTKSISIIVFLSVFMTRWNELMWDMLVAPDYRRQTLNVMISTQFNQNSTVPGPMYAASVLLTLPVIILFLCFSKYFKEGINFMLK</sequence>
<feature type="transmembrane region" description="Helical" evidence="7">
    <location>
        <begin position="114"/>
        <end position="133"/>
    </location>
</feature>
<dbReference type="GO" id="GO:0005886">
    <property type="term" value="C:plasma membrane"/>
    <property type="evidence" value="ECO:0007669"/>
    <property type="project" value="UniProtKB-SubCell"/>
</dbReference>
<comment type="similarity">
    <text evidence="7">Belongs to the binding-protein-dependent transport system permease family.</text>
</comment>
<keyword evidence="2 7" id="KW-0813">Transport</keyword>
<dbReference type="PROSITE" id="PS50928">
    <property type="entry name" value="ABC_TM1"/>
    <property type="match status" value="1"/>
</dbReference>
<dbReference type="SUPFAM" id="SSF161098">
    <property type="entry name" value="MetI-like"/>
    <property type="match status" value="1"/>
</dbReference>
<keyword evidence="3" id="KW-1003">Cell membrane</keyword>
<keyword evidence="10" id="KW-1185">Reference proteome</keyword>
<dbReference type="OrthoDB" id="61400at2"/>
<feature type="domain" description="ABC transmembrane type-1" evidence="8">
    <location>
        <begin position="79"/>
        <end position="266"/>
    </location>
</feature>
<evidence type="ECO:0000313" key="10">
    <source>
        <dbReference type="Proteomes" id="UP000184386"/>
    </source>
</evidence>
<evidence type="ECO:0000313" key="9">
    <source>
        <dbReference type="EMBL" id="SHK54435.1"/>
    </source>
</evidence>
<accession>A0A1M6TBS0</accession>
<name>A0A1M6TBS0_9FIRM</name>
<organism evidence="9 10">
    <name type="scientific">Anaerocolumna jejuensis DSM 15929</name>
    <dbReference type="NCBI Taxonomy" id="1121322"/>
    <lineage>
        <taxon>Bacteria</taxon>
        <taxon>Bacillati</taxon>
        <taxon>Bacillota</taxon>
        <taxon>Clostridia</taxon>
        <taxon>Lachnospirales</taxon>
        <taxon>Lachnospiraceae</taxon>
        <taxon>Anaerocolumna</taxon>
    </lineage>
</organism>
<dbReference type="RefSeq" id="WP_073276822.1">
    <property type="nucleotide sequence ID" value="NZ_FRAC01000013.1"/>
</dbReference>
<proteinExistence type="inferred from homology"/>
<gene>
    <name evidence="9" type="ORF">SAMN02745136_02734</name>
</gene>
<evidence type="ECO:0000256" key="2">
    <source>
        <dbReference type="ARBA" id="ARBA00022448"/>
    </source>
</evidence>
<feature type="transmembrane region" description="Helical" evidence="7">
    <location>
        <begin position="12"/>
        <end position="32"/>
    </location>
</feature>
<dbReference type="InterPro" id="IPR035906">
    <property type="entry name" value="MetI-like_sf"/>
</dbReference>
<feature type="transmembrane region" description="Helical" evidence="7">
    <location>
        <begin position="187"/>
        <end position="209"/>
    </location>
</feature>
<dbReference type="AlphaFoldDB" id="A0A1M6TBS0"/>
<keyword evidence="4 7" id="KW-0812">Transmembrane</keyword>
<dbReference type="STRING" id="1121322.SAMN02745136_02734"/>
<dbReference type="PANTHER" id="PTHR43744:SF12">
    <property type="entry name" value="ABC TRANSPORTER PERMEASE PROTEIN MG189-RELATED"/>
    <property type="match status" value="1"/>
</dbReference>
<dbReference type="EMBL" id="FRAC01000013">
    <property type="protein sequence ID" value="SHK54435.1"/>
    <property type="molecule type" value="Genomic_DNA"/>
</dbReference>
<evidence type="ECO:0000256" key="5">
    <source>
        <dbReference type="ARBA" id="ARBA00022989"/>
    </source>
</evidence>
<dbReference type="Pfam" id="PF00528">
    <property type="entry name" value="BPD_transp_1"/>
    <property type="match status" value="1"/>
</dbReference>
<evidence type="ECO:0000256" key="3">
    <source>
        <dbReference type="ARBA" id="ARBA00022475"/>
    </source>
</evidence>
<evidence type="ECO:0000256" key="7">
    <source>
        <dbReference type="RuleBase" id="RU363032"/>
    </source>
</evidence>
<dbReference type="CDD" id="cd06261">
    <property type="entry name" value="TM_PBP2"/>
    <property type="match status" value="1"/>
</dbReference>
<evidence type="ECO:0000259" key="8">
    <source>
        <dbReference type="PROSITE" id="PS50928"/>
    </source>
</evidence>
<dbReference type="InterPro" id="IPR000515">
    <property type="entry name" value="MetI-like"/>
</dbReference>
<feature type="transmembrane region" description="Helical" evidence="7">
    <location>
        <begin position="248"/>
        <end position="270"/>
    </location>
</feature>
<keyword evidence="6 7" id="KW-0472">Membrane</keyword>
<feature type="transmembrane region" description="Helical" evidence="7">
    <location>
        <begin position="75"/>
        <end position="102"/>
    </location>
</feature>
<dbReference type="Gene3D" id="1.10.3720.10">
    <property type="entry name" value="MetI-like"/>
    <property type="match status" value="1"/>
</dbReference>
<evidence type="ECO:0000256" key="6">
    <source>
        <dbReference type="ARBA" id="ARBA00023136"/>
    </source>
</evidence>
<feature type="transmembrane region" description="Helical" evidence="7">
    <location>
        <begin position="145"/>
        <end position="166"/>
    </location>
</feature>
<keyword evidence="5 7" id="KW-1133">Transmembrane helix</keyword>
<evidence type="ECO:0000256" key="1">
    <source>
        <dbReference type="ARBA" id="ARBA00004651"/>
    </source>
</evidence>
<reference evidence="9 10" key="1">
    <citation type="submission" date="2016-11" db="EMBL/GenBank/DDBJ databases">
        <authorList>
            <person name="Jaros S."/>
            <person name="Januszkiewicz K."/>
            <person name="Wedrychowicz H."/>
        </authorList>
    </citation>
    <scope>NUCLEOTIDE SEQUENCE [LARGE SCALE GENOMIC DNA]</scope>
    <source>
        <strain evidence="9 10">DSM 15929</strain>
    </source>
</reference>
<protein>
    <submittedName>
        <fullName evidence="9">Carbohydrate ABC transporter membrane protein 2, CUT1 family (TC 3.A.1.1.-)</fullName>
    </submittedName>
</protein>
<comment type="subcellular location">
    <subcellularLocation>
        <location evidence="1 7">Cell membrane</location>
        <topology evidence="1 7">Multi-pass membrane protein</topology>
    </subcellularLocation>
</comment>
<dbReference type="Proteomes" id="UP000184386">
    <property type="component" value="Unassembled WGS sequence"/>
</dbReference>
<evidence type="ECO:0000256" key="4">
    <source>
        <dbReference type="ARBA" id="ARBA00022692"/>
    </source>
</evidence>
<dbReference type="PANTHER" id="PTHR43744">
    <property type="entry name" value="ABC TRANSPORTER PERMEASE PROTEIN MG189-RELATED-RELATED"/>
    <property type="match status" value="1"/>
</dbReference>
<dbReference type="GO" id="GO:0055085">
    <property type="term" value="P:transmembrane transport"/>
    <property type="evidence" value="ECO:0007669"/>
    <property type="project" value="InterPro"/>
</dbReference>